<reference evidence="6" key="2">
    <citation type="journal article" date="2022" name="Microbiol. Resour. Announc.">
        <title>Metagenome Sequencing to Explore Phylogenomics of Terrestrial Cyanobacteria.</title>
        <authorList>
            <person name="Ward R.D."/>
            <person name="Stajich J.E."/>
            <person name="Johansen J.R."/>
            <person name="Huntemann M."/>
            <person name="Clum A."/>
            <person name="Foster B."/>
            <person name="Foster B."/>
            <person name="Roux S."/>
            <person name="Palaniappan K."/>
            <person name="Varghese N."/>
            <person name="Mukherjee S."/>
            <person name="Reddy T.B.K."/>
            <person name="Daum C."/>
            <person name="Copeland A."/>
            <person name="Chen I.A."/>
            <person name="Ivanova N.N."/>
            <person name="Kyrpides N.C."/>
            <person name="Shapiro N."/>
            <person name="Eloe-Fadrosh E.A."/>
            <person name="Pietrasiak N."/>
        </authorList>
    </citation>
    <scope>NUCLEOTIDE SEQUENCE</scope>
    <source>
        <strain evidence="6">GSE-NOS-MK-12-04C</strain>
    </source>
</reference>
<evidence type="ECO:0000256" key="4">
    <source>
        <dbReference type="ARBA" id="ARBA00023136"/>
    </source>
</evidence>
<gene>
    <name evidence="6" type="ORF">KME60_18730</name>
</gene>
<comment type="subcellular location">
    <subcellularLocation>
        <location evidence="1">Membrane</location>
        <topology evidence="1">Single-pass membrane protein</topology>
    </subcellularLocation>
</comment>
<dbReference type="AlphaFoldDB" id="A0A951QN07"/>
<protein>
    <submittedName>
        <fullName evidence="6">Translocation/assembly module TamB domain-containing protein</fullName>
    </submittedName>
</protein>
<feature type="domain" description="Translocation and assembly module TamB C-terminal" evidence="5">
    <location>
        <begin position="4"/>
        <end position="85"/>
    </location>
</feature>
<name>A0A951QN07_9CYAN</name>
<evidence type="ECO:0000259" key="5">
    <source>
        <dbReference type="Pfam" id="PF04357"/>
    </source>
</evidence>
<keyword evidence="3" id="KW-1133">Transmembrane helix</keyword>
<evidence type="ECO:0000313" key="7">
    <source>
        <dbReference type="Proteomes" id="UP000729701"/>
    </source>
</evidence>
<keyword evidence="2" id="KW-0812">Transmembrane</keyword>
<evidence type="ECO:0000256" key="3">
    <source>
        <dbReference type="ARBA" id="ARBA00022989"/>
    </source>
</evidence>
<reference evidence="6" key="1">
    <citation type="submission" date="2021-05" db="EMBL/GenBank/DDBJ databases">
        <authorList>
            <person name="Pietrasiak N."/>
            <person name="Ward R."/>
            <person name="Stajich J.E."/>
            <person name="Kurbessoian T."/>
        </authorList>
    </citation>
    <scope>NUCLEOTIDE SEQUENCE</scope>
    <source>
        <strain evidence="6">GSE-NOS-MK-12-04C</strain>
    </source>
</reference>
<comment type="caution">
    <text evidence="6">The sequence shown here is derived from an EMBL/GenBank/DDBJ whole genome shotgun (WGS) entry which is preliminary data.</text>
</comment>
<dbReference type="Proteomes" id="UP000729701">
    <property type="component" value="Unassembled WGS sequence"/>
</dbReference>
<dbReference type="Pfam" id="PF04357">
    <property type="entry name" value="TamB"/>
    <property type="match status" value="1"/>
</dbReference>
<accession>A0A951QN07</accession>
<dbReference type="InterPro" id="IPR007452">
    <property type="entry name" value="TamB_C"/>
</dbReference>
<evidence type="ECO:0000256" key="2">
    <source>
        <dbReference type="ARBA" id="ARBA00022692"/>
    </source>
</evidence>
<evidence type="ECO:0000256" key="1">
    <source>
        <dbReference type="ARBA" id="ARBA00004167"/>
    </source>
</evidence>
<organism evidence="6 7">
    <name type="scientific">Cyanomargarita calcarea GSE-NOS-MK-12-04C</name>
    <dbReference type="NCBI Taxonomy" id="2839659"/>
    <lineage>
        <taxon>Bacteria</taxon>
        <taxon>Bacillati</taxon>
        <taxon>Cyanobacteriota</taxon>
        <taxon>Cyanophyceae</taxon>
        <taxon>Nostocales</taxon>
        <taxon>Cyanomargaritaceae</taxon>
        <taxon>Cyanomargarita</taxon>
    </lineage>
</organism>
<dbReference type="GO" id="GO:0005886">
    <property type="term" value="C:plasma membrane"/>
    <property type="evidence" value="ECO:0007669"/>
    <property type="project" value="InterPro"/>
</dbReference>
<dbReference type="GO" id="GO:0009306">
    <property type="term" value="P:protein secretion"/>
    <property type="evidence" value="ECO:0007669"/>
    <property type="project" value="InterPro"/>
</dbReference>
<sequence>MGFSEFRLSLSIITNQKLNVSVLGLSAEGVFYIGNNFSASLSQVFAADQPLRYNVLYRLNDDILVRGSTSFSDDSRAVVEYERRF</sequence>
<dbReference type="EMBL" id="JAHHGZ010000020">
    <property type="protein sequence ID" value="MBW4669394.1"/>
    <property type="molecule type" value="Genomic_DNA"/>
</dbReference>
<proteinExistence type="predicted"/>
<evidence type="ECO:0000313" key="6">
    <source>
        <dbReference type="EMBL" id="MBW4669394.1"/>
    </source>
</evidence>
<keyword evidence="4" id="KW-0472">Membrane</keyword>